<dbReference type="InterPro" id="IPR016024">
    <property type="entry name" value="ARM-type_fold"/>
</dbReference>
<evidence type="ECO:0000313" key="2">
    <source>
        <dbReference type="Proteomes" id="UP001431209"/>
    </source>
</evidence>
<reference evidence="1 2" key="1">
    <citation type="submission" date="2024-03" db="EMBL/GenBank/DDBJ databases">
        <title>The Acrasis kona genome and developmental transcriptomes reveal deep origins of eukaryotic multicellular pathways.</title>
        <authorList>
            <person name="Sheikh S."/>
            <person name="Fu C.-J."/>
            <person name="Brown M.W."/>
            <person name="Baldauf S.L."/>
        </authorList>
    </citation>
    <scope>NUCLEOTIDE SEQUENCE [LARGE SCALE GENOMIC DNA]</scope>
    <source>
        <strain evidence="1 2">ATCC MYA-3509</strain>
    </source>
</reference>
<dbReference type="Proteomes" id="UP001431209">
    <property type="component" value="Unassembled WGS sequence"/>
</dbReference>
<protein>
    <submittedName>
        <fullName evidence="1">Uncharacterized protein</fullName>
    </submittedName>
</protein>
<accession>A0AAW2ZGY6</accession>
<comment type="caution">
    <text evidence="1">The sequence shown here is derived from an EMBL/GenBank/DDBJ whole genome shotgun (WGS) entry which is preliminary data.</text>
</comment>
<dbReference type="AlphaFoldDB" id="A0AAW2ZGY6"/>
<sequence>MSPGTPSVLSNSFFTRNRDSGSGFSELSQVIAVRISARPALELIRELQIASRDSKNNRSKILKLLEDLSIYFAVEALNEEKFNSASVIGKNLSATMSAFLSQIIQLFELDERKNTPYLHYFISDINLNPEDKHNLALVMKREYATRVTLYQKAYALRSLSRLCRLNRTPAEFSTLTEILNDVMKNFGQPESIAVKRNLKSLLGVTDKDKTEKLFLLRTALQTFKDFVHDPNVYQPYMAEVFNAARNRDGETARDAIVLLSSIASRTGKHNESFSSILPHFVITRNALMAGALTNQISHPVSVFDLSKFNQNDLKKNTLLPCSNPEHVFARFHLARICAHAIDLPRSGFFNEEEQSLGEDTAGGPKFKETLNYLLHDEELTVFFEAVKTASQRSFEYFTDKDVYQQTQMILDHVVSRICSSLKKGKPQIQLHAACRAAGFLSTSFSLFLSRVESSDSTTSRGDVAILKNTMRRLYQKVEDVGLGYDCTFVRLAAYKCLVWREDEIEGIIDRLKIEIKNNETLIPFHLHEIMSAMLSFAKEQPRIFKHFEEVCSYICITIPERVDTEMLIGMFSSLIPTKSRTREQNEMISSFLTMIFRILDDSLTGSKQSLELSLTLYEFLGEYANKICDEPSLTERNILNTNHDPELKKLKPNEVFKRDELWDIMVGSVKSIVLRFMHSTLYNTPQIRVACLDGLTKIAFRSLDPVRLYIYQFFSSLTQSDDFGISSHCSDVTQLLDELYHLQQHFVKLTTNENVSDRDLVYFFDTHEQIKEKISFFCRFAPSFLPLGLPTKTYLARGFNAKKREMSM</sequence>
<gene>
    <name evidence="1" type="ORF">AKO1_015259</name>
</gene>
<dbReference type="InterPro" id="IPR053296">
    <property type="entry name" value="TSET_member_tstB"/>
</dbReference>
<organism evidence="1 2">
    <name type="scientific">Acrasis kona</name>
    <dbReference type="NCBI Taxonomy" id="1008807"/>
    <lineage>
        <taxon>Eukaryota</taxon>
        <taxon>Discoba</taxon>
        <taxon>Heterolobosea</taxon>
        <taxon>Tetramitia</taxon>
        <taxon>Eutetramitia</taxon>
        <taxon>Acrasidae</taxon>
        <taxon>Acrasis</taxon>
    </lineage>
</organism>
<dbReference type="PANTHER" id="PTHR48151:SF3">
    <property type="entry name" value="SH3 DOMAIN-CONTAINING PROTEIN"/>
    <property type="match status" value="1"/>
</dbReference>
<dbReference type="EMBL" id="JAOPGA020001401">
    <property type="protein sequence ID" value="KAL0488070.1"/>
    <property type="molecule type" value="Genomic_DNA"/>
</dbReference>
<name>A0AAW2ZGY6_9EUKA</name>
<evidence type="ECO:0000313" key="1">
    <source>
        <dbReference type="EMBL" id="KAL0488070.1"/>
    </source>
</evidence>
<keyword evidence="2" id="KW-1185">Reference proteome</keyword>
<dbReference type="SUPFAM" id="SSF48371">
    <property type="entry name" value="ARM repeat"/>
    <property type="match status" value="1"/>
</dbReference>
<dbReference type="PANTHER" id="PTHR48151">
    <property type="entry name" value="SH3 DOMAIN-CONTAINING PROTEIN"/>
    <property type="match status" value="1"/>
</dbReference>
<proteinExistence type="predicted"/>